<dbReference type="SUPFAM" id="SSF56601">
    <property type="entry name" value="beta-lactamase/transpeptidase-like"/>
    <property type="match status" value="1"/>
</dbReference>
<evidence type="ECO:0000256" key="4">
    <source>
        <dbReference type="ARBA" id="ARBA00022801"/>
    </source>
</evidence>
<dbReference type="Gene3D" id="3.40.710.10">
    <property type="entry name" value="DD-peptidase/beta-lactamase superfamily"/>
    <property type="match status" value="1"/>
</dbReference>
<reference evidence="7 8" key="1">
    <citation type="submission" date="2021-09" db="EMBL/GenBank/DDBJ databases">
        <title>Lysobacter sp. 13A isolated from the river sediment.</title>
        <authorList>
            <person name="Liu H."/>
            <person name="Li S."/>
            <person name="Mao S."/>
        </authorList>
    </citation>
    <scope>NUCLEOTIDE SEQUENCE [LARGE SCALE GENOMIC DNA]</scope>
    <source>
        <strain evidence="7 8">13A</strain>
    </source>
</reference>
<organism evidence="7 8">
    <name type="scientific">Novilysobacter selenitireducens</name>
    <dbReference type="NCBI Taxonomy" id="2872639"/>
    <lineage>
        <taxon>Bacteria</taxon>
        <taxon>Pseudomonadati</taxon>
        <taxon>Pseudomonadota</taxon>
        <taxon>Gammaproteobacteria</taxon>
        <taxon>Lysobacterales</taxon>
        <taxon>Lysobacteraceae</taxon>
        <taxon>Novilysobacter</taxon>
    </lineage>
</organism>
<feature type="binding site" evidence="6">
    <location>
        <position position="126"/>
    </location>
    <ligand>
        <name>substrate</name>
    </ligand>
</feature>
<protein>
    <recommendedName>
        <fullName evidence="3 6">Glutaminase</fullName>
        <ecNumber evidence="3 6">3.5.1.2</ecNumber>
    </recommendedName>
</protein>
<dbReference type="InterPro" id="IPR012338">
    <property type="entry name" value="Beta-lactam/transpept-like"/>
</dbReference>
<evidence type="ECO:0000256" key="3">
    <source>
        <dbReference type="ARBA" id="ARBA00012918"/>
    </source>
</evidence>
<feature type="binding site" evidence="6">
    <location>
        <position position="177"/>
    </location>
    <ligand>
        <name>substrate</name>
    </ligand>
</feature>
<dbReference type="EC" id="3.5.1.2" evidence="3 6"/>
<proteinExistence type="inferred from homology"/>
<gene>
    <name evidence="6" type="primary">glsA</name>
    <name evidence="7" type="ORF">K6753_05010</name>
</gene>
<evidence type="ECO:0000256" key="1">
    <source>
        <dbReference type="ARBA" id="ARBA00011076"/>
    </source>
</evidence>
<dbReference type="PANTHER" id="PTHR12544">
    <property type="entry name" value="GLUTAMINASE"/>
    <property type="match status" value="1"/>
</dbReference>
<dbReference type="NCBIfam" id="TIGR03814">
    <property type="entry name" value="Gln_ase"/>
    <property type="match status" value="1"/>
</dbReference>
<accession>A0ABS7T4S6</accession>
<evidence type="ECO:0000313" key="8">
    <source>
        <dbReference type="Proteomes" id="UP001430954"/>
    </source>
</evidence>
<comment type="similarity">
    <text evidence="1 6">Belongs to the glutaminase family.</text>
</comment>
<evidence type="ECO:0000256" key="6">
    <source>
        <dbReference type="HAMAP-Rule" id="MF_00313"/>
    </source>
</evidence>
<keyword evidence="6" id="KW-0007">Acetylation</keyword>
<keyword evidence="8" id="KW-1185">Reference proteome</keyword>
<dbReference type="Pfam" id="PF04960">
    <property type="entry name" value="Glutaminase"/>
    <property type="match status" value="1"/>
</dbReference>
<dbReference type="GO" id="GO:0004359">
    <property type="term" value="F:glutaminase activity"/>
    <property type="evidence" value="ECO:0007669"/>
    <property type="project" value="UniProtKB-EC"/>
</dbReference>
<sequence>MREPIQNRHNISELDLPDILGTIHEEVTARLGEGEQADYIESLADVPMDRFGMALVTVDGDVFEVGESREPFSIQSISKVHTLTLALEAVGDELWERVDREPSGDPFNSLIQLEYEKGIPRNPFMNAGALVVADVVLSSCDNAEQKLLDFMRRRSGNADVGVDEVVAKSERQSGHRNIAMANFIKSYGNLRNEVDRVLDFYWLQCSLKMDCVDLARSVQFLSNQGHCGVSGEDVVSEELATRINALMMTAGTYDAAGDFAFYVGLPAKSGVGGGIVAVVPHVMSLCTYYPGLDEKGNSLLGRYALHRFTRMTGLSVF</sequence>
<dbReference type="PANTHER" id="PTHR12544:SF29">
    <property type="entry name" value="GLUTAMINASE"/>
    <property type="match status" value="1"/>
</dbReference>
<dbReference type="RefSeq" id="WP_223675085.1">
    <property type="nucleotide sequence ID" value="NZ_JAINZW010000002.1"/>
</dbReference>
<dbReference type="NCBIfam" id="NF002133">
    <property type="entry name" value="PRK00971.1-2"/>
    <property type="match status" value="1"/>
</dbReference>
<feature type="binding site" evidence="6">
    <location>
        <position position="271"/>
    </location>
    <ligand>
        <name>substrate</name>
    </ligand>
</feature>
<dbReference type="Proteomes" id="UP001430954">
    <property type="component" value="Unassembled WGS sequence"/>
</dbReference>
<comment type="caution">
    <text evidence="7">The sequence shown here is derived from an EMBL/GenBank/DDBJ whole genome shotgun (WGS) entry which is preliminary data.</text>
</comment>
<feature type="binding site" evidence="6">
    <location>
        <position position="253"/>
    </location>
    <ligand>
        <name>substrate</name>
    </ligand>
</feature>
<evidence type="ECO:0000313" key="7">
    <source>
        <dbReference type="EMBL" id="MBZ4038885.1"/>
    </source>
</evidence>
<comment type="subunit">
    <text evidence="2 6">Homotetramer.</text>
</comment>
<dbReference type="EMBL" id="JAINZW010000002">
    <property type="protein sequence ID" value="MBZ4038885.1"/>
    <property type="molecule type" value="Genomic_DNA"/>
</dbReference>
<evidence type="ECO:0000256" key="2">
    <source>
        <dbReference type="ARBA" id="ARBA00011881"/>
    </source>
</evidence>
<evidence type="ECO:0000256" key="5">
    <source>
        <dbReference type="ARBA" id="ARBA00049534"/>
    </source>
</evidence>
<keyword evidence="4 6" id="KW-0378">Hydrolase</keyword>
<dbReference type="HAMAP" id="MF_00313">
    <property type="entry name" value="Glutaminase"/>
    <property type="match status" value="1"/>
</dbReference>
<name>A0ABS7T4S6_9GAMM</name>
<comment type="catalytic activity">
    <reaction evidence="5 6">
        <text>L-glutamine + H2O = L-glutamate + NH4(+)</text>
        <dbReference type="Rhea" id="RHEA:15889"/>
        <dbReference type="ChEBI" id="CHEBI:15377"/>
        <dbReference type="ChEBI" id="CHEBI:28938"/>
        <dbReference type="ChEBI" id="CHEBI:29985"/>
        <dbReference type="ChEBI" id="CHEBI:58359"/>
        <dbReference type="EC" id="3.5.1.2"/>
    </reaction>
</comment>
<feature type="binding site" evidence="6">
    <location>
        <position position="170"/>
    </location>
    <ligand>
        <name>substrate</name>
    </ligand>
</feature>
<feature type="binding site" evidence="6">
    <location>
        <position position="76"/>
    </location>
    <ligand>
        <name>substrate</name>
    </ligand>
</feature>
<dbReference type="InterPro" id="IPR015868">
    <property type="entry name" value="Glutaminase"/>
</dbReference>
<feature type="binding site" evidence="6">
    <location>
        <position position="201"/>
    </location>
    <ligand>
        <name>substrate</name>
    </ligand>
</feature>